<accession>A0A7S0MZE8</accession>
<feature type="compositionally biased region" description="Polar residues" evidence="1">
    <location>
        <begin position="1"/>
        <end position="12"/>
    </location>
</feature>
<protein>
    <submittedName>
        <fullName evidence="2">Uncharacterized protein</fullName>
    </submittedName>
</protein>
<name>A0A7S0MZE8_9CHLO</name>
<reference evidence="2" key="1">
    <citation type="submission" date="2021-01" db="EMBL/GenBank/DDBJ databases">
        <authorList>
            <person name="Corre E."/>
            <person name="Pelletier E."/>
            <person name="Niang G."/>
            <person name="Scheremetjew M."/>
            <person name="Finn R."/>
            <person name="Kale V."/>
            <person name="Holt S."/>
            <person name="Cochrane G."/>
            <person name="Meng A."/>
            <person name="Brown T."/>
            <person name="Cohen L."/>
        </authorList>
    </citation>
    <scope>NUCLEOTIDE SEQUENCE</scope>
    <source>
        <strain evidence="2">CCMP722</strain>
    </source>
</reference>
<dbReference type="AlphaFoldDB" id="A0A7S0MZE8"/>
<dbReference type="EMBL" id="HBFA01007009">
    <property type="protein sequence ID" value="CAD8654837.1"/>
    <property type="molecule type" value="Transcribed_RNA"/>
</dbReference>
<sequence>MQARSSATTCSSRLPPGAMTGLAELDGASSPRISVSSAVSAAEPTGDVGCGNTRSINARARSAARERSLRSEATVRLRLVLPVAAGISGVRGLTACLEPSDLPV</sequence>
<proteinExistence type="predicted"/>
<feature type="compositionally biased region" description="Low complexity" evidence="1">
    <location>
        <begin position="28"/>
        <end position="42"/>
    </location>
</feature>
<feature type="region of interest" description="Disordered" evidence="1">
    <location>
        <begin position="1"/>
        <end position="54"/>
    </location>
</feature>
<gene>
    <name evidence="2" type="ORF">POBO1169_LOCUS3649</name>
</gene>
<organism evidence="2">
    <name type="scientific">Pyramimonas obovata</name>
    <dbReference type="NCBI Taxonomy" id="1411642"/>
    <lineage>
        <taxon>Eukaryota</taxon>
        <taxon>Viridiplantae</taxon>
        <taxon>Chlorophyta</taxon>
        <taxon>Pyramimonadophyceae</taxon>
        <taxon>Pyramimonadales</taxon>
        <taxon>Pyramimonadaceae</taxon>
        <taxon>Pyramimonas</taxon>
        <taxon>Pyramimonas incertae sedis</taxon>
    </lineage>
</organism>
<evidence type="ECO:0000313" key="2">
    <source>
        <dbReference type="EMBL" id="CAD8654837.1"/>
    </source>
</evidence>
<evidence type="ECO:0000256" key="1">
    <source>
        <dbReference type="SAM" id="MobiDB-lite"/>
    </source>
</evidence>